<dbReference type="Proteomes" id="UP000248627">
    <property type="component" value="Unassembled WGS sequence"/>
</dbReference>
<proteinExistence type="predicted"/>
<dbReference type="AlphaFoldDB" id="A0A2W2DV65"/>
<dbReference type="RefSeq" id="WP_111241243.1">
    <property type="nucleotide sequence ID" value="NZ_AP023358.1"/>
</dbReference>
<dbReference type="OrthoDB" id="3354587at2"/>
<dbReference type="EMBL" id="POTX01000002">
    <property type="protein sequence ID" value="PZG01067.1"/>
    <property type="molecule type" value="Genomic_DNA"/>
</dbReference>
<keyword evidence="2" id="KW-1185">Reference proteome</keyword>
<name>A0A2W2DV65_9ACTN</name>
<sequence>MRLAAYGLALIAGLAVTGAPNPAPQVTLDRAEAAPGEQVQVRLTGWPTGTVVIELCGSGGPARCARDTSAQIHVPGGGAGGAPLTVSVPPGGCPCQLRVSTLDTRFSVDVPLLVSGAAPPDSGTVRQAATGPPVVVGASVERDRGWPARFGAPARRTVVLRLRNEQAAPAAVALSFRVGRAPSPTGFVAPPAVPDLAPGEERVIRIPVTLPALALGSYEIHGEIVTAGTAHLVVVTTDHHPWGLAGLLALAALTLLPTRRPRRSIGRR</sequence>
<accession>A0A2W2DV65</accession>
<comment type="caution">
    <text evidence="1">The sequence shown here is derived from an EMBL/GenBank/DDBJ whole genome shotgun (WGS) entry which is preliminary data.</text>
</comment>
<reference evidence="1 2" key="1">
    <citation type="submission" date="2018-01" db="EMBL/GenBank/DDBJ databases">
        <title>Draft genome sequence of Jishengella endophytica.</title>
        <authorList>
            <person name="Sahin N."/>
            <person name="Ay H."/>
            <person name="Saygin H."/>
        </authorList>
    </citation>
    <scope>NUCLEOTIDE SEQUENCE [LARGE SCALE GENOMIC DNA]</scope>
    <source>
        <strain evidence="1 2">DSM 45430</strain>
    </source>
</reference>
<gene>
    <name evidence="1" type="ORF">C1I93_00845</name>
</gene>
<protein>
    <submittedName>
        <fullName evidence="1">Uncharacterized protein</fullName>
    </submittedName>
</protein>
<evidence type="ECO:0000313" key="1">
    <source>
        <dbReference type="EMBL" id="PZG01067.1"/>
    </source>
</evidence>
<evidence type="ECO:0000313" key="2">
    <source>
        <dbReference type="Proteomes" id="UP000248627"/>
    </source>
</evidence>
<organism evidence="1 2">
    <name type="scientific">Micromonospora endophytica</name>
    <dbReference type="NCBI Taxonomy" id="515350"/>
    <lineage>
        <taxon>Bacteria</taxon>
        <taxon>Bacillati</taxon>
        <taxon>Actinomycetota</taxon>
        <taxon>Actinomycetes</taxon>
        <taxon>Micromonosporales</taxon>
        <taxon>Micromonosporaceae</taxon>
        <taxon>Micromonospora</taxon>
    </lineage>
</organism>